<comment type="caution">
    <text evidence="3">The sequence shown here is derived from an EMBL/GenBank/DDBJ whole genome shotgun (WGS) entry which is preliminary data.</text>
</comment>
<evidence type="ECO:0000256" key="1">
    <source>
        <dbReference type="ARBA" id="ARBA00022723"/>
    </source>
</evidence>
<keyword evidence="1" id="KW-0479">Metal-binding</keyword>
<dbReference type="EMBL" id="MGAS01000018">
    <property type="protein sequence ID" value="OGK51752.1"/>
    <property type="molecule type" value="Genomic_DNA"/>
</dbReference>
<feature type="domain" description="HMA" evidence="2">
    <location>
        <begin position="2"/>
        <end position="68"/>
    </location>
</feature>
<dbReference type="Gene3D" id="3.30.70.100">
    <property type="match status" value="1"/>
</dbReference>
<dbReference type="AlphaFoldDB" id="A0A1F7J822"/>
<organism evidence="3 4">
    <name type="scientific">Candidatus Roizmanbacteria bacterium RIFCSPLOWO2_01_FULL_42_14</name>
    <dbReference type="NCBI Taxonomy" id="1802068"/>
    <lineage>
        <taxon>Bacteria</taxon>
        <taxon>Candidatus Roizmaniibacteriota</taxon>
    </lineage>
</organism>
<evidence type="ECO:0000313" key="4">
    <source>
        <dbReference type="Proteomes" id="UP000178914"/>
    </source>
</evidence>
<reference evidence="3 4" key="1">
    <citation type="journal article" date="2016" name="Nat. Commun.">
        <title>Thousands of microbial genomes shed light on interconnected biogeochemical processes in an aquifer system.</title>
        <authorList>
            <person name="Anantharaman K."/>
            <person name="Brown C.T."/>
            <person name="Hug L.A."/>
            <person name="Sharon I."/>
            <person name="Castelle C.J."/>
            <person name="Probst A.J."/>
            <person name="Thomas B.C."/>
            <person name="Singh A."/>
            <person name="Wilkins M.J."/>
            <person name="Karaoz U."/>
            <person name="Brodie E.L."/>
            <person name="Williams K.H."/>
            <person name="Hubbard S.S."/>
            <person name="Banfield J.F."/>
        </authorList>
    </citation>
    <scope>NUCLEOTIDE SEQUENCE [LARGE SCALE GENOMIC DNA]</scope>
</reference>
<dbReference type="PROSITE" id="PS50846">
    <property type="entry name" value="HMA_2"/>
    <property type="match status" value="1"/>
</dbReference>
<protein>
    <recommendedName>
        <fullName evidence="2">HMA domain-containing protein</fullName>
    </recommendedName>
</protein>
<dbReference type="CDD" id="cd00371">
    <property type="entry name" value="HMA"/>
    <property type="match status" value="1"/>
</dbReference>
<name>A0A1F7J822_9BACT</name>
<sequence length="72" mass="8013">MKTVTFDICGMHCTSCALNIDGELEDTEGVIEARTSYARQQTRVTFNPETISVDKIVTTINSLDERYNAVPV</sequence>
<evidence type="ECO:0000259" key="2">
    <source>
        <dbReference type="PROSITE" id="PS50846"/>
    </source>
</evidence>
<dbReference type="InterPro" id="IPR036163">
    <property type="entry name" value="HMA_dom_sf"/>
</dbReference>
<dbReference type="Pfam" id="PF00403">
    <property type="entry name" value="HMA"/>
    <property type="match status" value="1"/>
</dbReference>
<proteinExistence type="predicted"/>
<dbReference type="SUPFAM" id="SSF55008">
    <property type="entry name" value="HMA, heavy metal-associated domain"/>
    <property type="match status" value="1"/>
</dbReference>
<dbReference type="STRING" id="1802068.A3B02_02375"/>
<dbReference type="Proteomes" id="UP000178914">
    <property type="component" value="Unassembled WGS sequence"/>
</dbReference>
<evidence type="ECO:0000313" key="3">
    <source>
        <dbReference type="EMBL" id="OGK51752.1"/>
    </source>
</evidence>
<dbReference type="FunFam" id="3.30.70.100:FF:000001">
    <property type="entry name" value="ATPase copper transporting beta"/>
    <property type="match status" value="1"/>
</dbReference>
<dbReference type="InterPro" id="IPR006121">
    <property type="entry name" value="HMA_dom"/>
</dbReference>
<accession>A0A1F7J822</accession>
<dbReference type="GO" id="GO:0046872">
    <property type="term" value="F:metal ion binding"/>
    <property type="evidence" value="ECO:0007669"/>
    <property type="project" value="UniProtKB-KW"/>
</dbReference>
<gene>
    <name evidence="3" type="ORF">A3B02_02375</name>
</gene>